<accession>A0AA41U939</accession>
<dbReference type="Proteomes" id="UP001165405">
    <property type="component" value="Unassembled WGS sequence"/>
</dbReference>
<name>A0AA41U939_9MICO</name>
<dbReference type="RefSeq" id="WP_236091203.1">
    <property type="nucleotide sequence ID" value="NZ_JAKGSG010000059.1"/>
</dbReference>
<keyword evidence="2" id="KW-1185">Reference proteome</keyword>
<dbReference type="EMBL" id="JAKGSG010000059">
    <property type="protein sequence ID" value="MCF4123391.1"/>
    <property type="molecule type" value="Genomic_DNA"/>
</dbReference>
<dbReference type="InterPro" id="IPR045423">
    <property type="entry name" value="DUF6510"/>
</dbReference>
<proteinExistence type="predicted"/>
<evidence type="ECO:0000313" key="1">
    <source>
        <dbReference type="EMBL" id="MCF4123391.1"/>
    </source>
</evidence>
<comment type="caution">
    <text evidence="1">The sequence shown here is derived from an EMBL/GenBank/DDBJ whole genome shotgun (WGS) entry which is preliminary data.</text>
</comment>
<protein>
    <submittedName>
        <fullName evidence="1">DUF6510 family protein</fullName>
    </submittedName>
</protein>
<organism evidence="1 2">
    <name type="scientific">Antribacter soli</name>
    <dbReference type="NCBI Taxonomy" id="2910976"/>
    <lineage>
        <taxon>Bacteria</taxon>
        <taxon>Bacillati</taxon>
        <taxon>Actinomycetota</taxon>
        <taxon>Actinomycetes</taxon>
        <taxon>Micrococcales</taxon>
        <taxon>Promicromonosporaceae</taxon>
        <taxon>Antribacter</taxon>
    </lineage>
</organism>
<dbReference type="AlphaFoldDB" id="A0AA41U939"/>
<sequence length="85" mass="8700">MTHLDGNVLAGALADIFSVDLTPASARCTGCGAVAQLAEAMVYTNAPGIVARCATCDHVLATVVDAGDRLWLSLTGLSGIELRRA</sequence>
<gene>
    <name evidence="1" type="ORF">L1785_20705</name>
</gene>
<evidence type="ECO:0000313" key="2">
    <source>
        <dbReference type="Proteomes" id="UP001165405"/>
    </source>
</evidence>
<dbReference type="Pfam" id="PF20120">
    <property type="entry name" value="DUF6510"/>
    <property type="match status" value="1"/>
</dbReference>
<reference evidence="1" key="1">
    <citation type="submission" date="2022-01" db="EMBL/GenBank/DDBJ databases">
        <title>Antribacter sp. nov., isolated from Guizhou of China.</title>
        <authorList>
            <person name="Chengliang C."/>
            <person name="Ya Z."/>
        </authorList>
    </citation>
    <scope>NUCLEOTIDE SEQUENCE</scope>
    <source>
        <strain evidence="1">KLBMP 9083</strain>
    </source>
</reference>